<comment type="caution">
    <text evidence="7">The sequence shown here is derived from an EMBL/GenBank/DDBJ whole genome shotgun (WGS) entry which is preliminary data.</text>
</comment>
<keyword evidence="5 6" id="KW-0472">Membrane</keyword>
<feature type="transmembrane region" description="Helical" evidence="6">
    <location>
        <begin position="606"/>
        <end position="625"/>
    </location>
</feature>
<feature type="transmembrane region" description="Helical" evidence="6">
    <location>
        <begin position="202"/>
        <end position="221"/>
    </location>
</feature>
<dbReference type="Proteomes" id="UP000663889">
    <property type="component" value="Unassembled WGS sequence"/>
</dbReference>
<dbReference type="PANTHER" id="PTHR21716">
    <property type="entry name" value="TRANSMEMBRANE PROTEIN"/>
    <property type="match status" value="1"/>
</dbReference>
<protein>
    <recommendedName>
        <fullName evidence="9">Transmembrane protein 245</fullName>
    </recommendedName>
</protein>
<evidence type="ECO:0000256" key="2">
    <source>
        <dbReference type="ARBA" id="ARBA00009773"/>
    </source>
</evidence>
<dbReference type="AlphaFoldDB" id="A0A814F9G7"/>
<feature type="transmembrane region" description="Helical" evidence="6">
    <location>
        <begin position="100"/>
        <end position="117"/>
    </location>
</feature>
<dbReference type="PANTHER" id="PTHR21716:SF4">
    <property type="entry name" value="TRANSMEMBRANE PROTEIN 245"/>
    <property type="match status" value="1"/>
</dbReference>
<sequence length="712" mass="80929">MTTRQQHVDRSNMGSTNDTRVLSILNFSRKRDQRILRTAFLHSATILFVIVCGACAVIVYRILEPFLQSILWSILAGAFLFPFKNHFTSIARYYLRQFDANSYFLCYGLVIILPIQIFDKAIESIVPLCIQKWKQLILIIIFVPSIEFLQSGVIYHCITTIGYDYFVIFEKYIHHFDSPWITSLVIIYIFAVLILYNKSSVIKYILNIFSIPIWFILFIYLSQFLPVNYRLIVVTFAAILLVVGFVVEQNFIGDKKINHSLQNSIDYLVSACMIFTLFILILFGSILLVIQIHHESIHMIKLTSNLVNETIVLQDMLPDKEHMSHLMGRALTKLYVFGRNWITKQVAKVQPPRVPIKCCLPISVMGDESLYVSALGQDSLSNKKLEEQILLLWDRLYTYITNTSTLFITHKNSNRILHSSSNQNFRLLKLLKHIQKNFDFHLNDIYDLIRNNLDLLRTILDSIWSNATVILTLISTIISLLFTGGFALLNFFVSFIVFITLLFYLLSHSDQPIYQPTIWLNNILAIGGPGLGKTVNDVATSVFIASLKIAAFYGLYTYVLHTLLGSNFVFLPAVIASICAVTLQSYWAALPGCLDLWLVQQRPLSALILLLAQIAPVYIVDTAIYSEVNAGGHQYLTALAIAGGVYYRGIEGALIGPIILCCLLVGIRMYNETISTSLSSNSHQLPFSLIKMKQNFNRSPSLQSLLTRNDND</sequence>
<proteinExistence type="inferred from homology"/>
<feature type="transmembrane region" description="Helical" evidence="6">
    <location>
        <begin position="463"/>
        <end position="482"/>
    </location>
</feature>
<feature type="transmembrane region" description="Helical" evidence="6">
    <location>
        <begin position="568"/>
        <end position="594"/>
    </location>
</feature>
<feature type="transmembrane region" description="Helical" evidence="6">
    <location>
        <begin position="267"/>
        <end position="290"/>
    </location>
</feature>
<feature type="transmembrane region" description="Helical" evidence="6">
    <location>
        <begin position="69"/>
        <end position="88"/>
    </location>
</feature>
<feature type="transmembrane region" description="Helical" evidence="6">
    <location>
        <begin position="538"/>
        <end position="556"/>
    </location>
</feature>
<evidence type="ECO:0000256" key="3">
    <source>
        <dbReference type="ARBA" id="ARBA00022692"/>
    </source>
</evidence>
<feature type="transmembrane region" description="Helical" evidence="6">
    <location>
        <begin position="228"/>
        <end position="247"/>
    </location>
</feature>
<evidence type="ECO:0000313" key="7">
    <source>
        <dbReference type="EMBL" id="CAF0978535.1"/>
    </source>
</evidence>
<evidence type="ECO:0008006" key="9">
    <source>
        <dbReference type="Google" id="ProtNLM"/>
    </source>
</evidence>
<feature type="transmembrane region" description="Helical" evidence="6">
    <location>
        <begin position="137"/>
        <end position="158"/>
    </location>
</feature>
<feature type="transmembrane region" description="Helical" evidence="6">
    <location>
        <begin position="488"/>
        <end position="506"/>
    </location>
</feature>
<evidence type="ECO:0000256" key="5">
    <source>
        <dbReference type="ARBA" id="ARBA00023136"/>
    </source>
</evidence>
<feature type="transmembrane region" description="Helical" evidence="6">
    <location>
        <begin position="179"/>
        <end position="196"/>
    </location>
</feature>
<feature type="transmembrane region" description="Helical" evidence="6">
    <location>
        <begin position="39"/>
        <end position="63"/>
    </location>
</feature>
<feature type="transmembrane region" description="Helical" evidence="6">
    <location>
        <begin position="645"/>
        <end position="667"/>
    </location>
</feature>
<name>A0A814F9G7_9BILA</name>
<dbReference type="InterPro" id="IPR002549">
    <property type="entry name" value="AI-2E-like"/>
</dbReference>
<reference evidence="7" key="1">
    <citation type="submission" date="2021-02" db="EMBL/GenBank/DDBJ databases">
        <authorList>
            <person name="Nowell W R."/>
        </authorList>
    </citation>
    <scope>NUCLEOTIDE SEQUENCE</scope>
</reference>
<evidence type="ECO:0000256" key="6">
    <source>
        <dbReference type="SAM" id="Phobius"/>
    </source>
</evidence>
<organism evidence="7 8">
    <name type="scientific">Rotaria sordida</name>
    <dbReference type="NCBI Taxonomy" id="392033"/>
    <lineage>
        <taxon>Eukaryota</taxon>
        <taxon>Metazoa</taxon>
        <taxon>Spiralia</taxon>
        <taxon>Gnathifera</taxon>
        <taxon>Rotifera</taxon>
        <taxon>Eurotatoria</taxon>
        <taxon>Bdelloidea</taxon>
        <taxon>Philodinida</taxon>
        <taxon>Philodinidae</taxon>
        <taxon>Rotaria</taxon>
    </lineage>
</organism>
<comment type="subcellular location">
    <subcellularLocation>
        <location evidence="1">Membrane</location>
        <topology evidence="1">Multi-pass membrane protein</topology>
    </subcellularLocation>
</comment>
<accession>A0A814F9G7</accession>
<dbReference type="EMBL" id="CAJNOU010000380">
    <property type="protein sequence ID" value="CAF0978535.1"/>
    <property type="molecule type" value="Genomic_DNA"/>
</dbReference>
<evidence type="ECO:0000256" key="1">
    <source>
        <dbReference type="ARBA" id="ARBA00004141"/>
    </source>
</evidence>
<evidence type="ECO:0000256" key="4">
    <source>
        <dbReference type="ARBA" id="ARBA00022989"/>
    </source>
</evidence>
<keyword evidence="4 6" id="KW-1133">Transmembrane helix</keyword>
<evidence type="ECO:0000313" key="8">
    <source>
        <dbReference type="Proteomes" id="UP000663889"/>
    </source>
</evidence>
<dbReference type="GO" id="GO:0016020">
    <property type="term" value="C:membrane"/>
    <property type="evidence" value="ECO:0007669"/>
    <property type="project" value="UniProtKB-SubCell"/>
</dbReference>
<gene>
    <name evidence="7" type="ORF">SEV965_LOCUS9632</name>
</gene>
<keyword evidence="3 6" id="KW-0812">Transmembrane</keyword>
<comment type="similarity">
    <text evidence="2">Belongs to the autoinducer-2 exporter (AI-2E) (TC 2.A.86) family.</text>
</comment>